<keyword evidence="2 7" id="KW-0255">Endonuclease</keyword>
<dbReference type="GO" id="GO:0004519">
    <property type="term" value="F:endonuclease activity"/>
    <property type="evidence" value="ECO:0007669"/>
    <property type="project" value="UniProtKB-KW"/>
</dbReference>
<dbReference type="Proteomes" id="UP001428774">
    <property type="component" value="Unassembled WGS sequence"/>
</dbReference>
<dbReference type="SUPFAM" id="SSF52980">
    <property type="entry name" value="Restriction endonuclease-like"/>
    <property type="match status" value="1"/>
</dbReference>
<dbReference type="Pfam" id="PF03852">
    <property type="entry name" value="Vsr"/>
    <property type="match status" value="1"/>
</dbReference>
<proteinExistence type="inferred from homology"/>
<dbReference type="Gene3D" id="3.40.960.10">
    <property type="entry name" value="VSR Endonuclease"/>
    <property type="match status" value="1"/>
</dbReference>
<name>A0AAW9SNM5_9RHOB</name>
<evidence type="ECO:0000313" key="7">
    <source>
        <dbReference type="EMBL" id="MEN9060480.1"/>
    </source>
</evidence>
<dbReference type="RefSeq" id="WP_347165657.1">
    <property type="nucleotide sequence ID" value="NZ_JBDNCH010000002.1"/>
</dbReference>
<dbReference type="GO" id="GO:0016787">
    <property type="term" value="F:hydrolase activity"/>
    <property type="evidence" value="ECO:0007669"/>
    <property type="project" value="UniProtKB-KW"/>
</dbReference>
<keyword evidence="4" id="KW-0378">Hydrolase</keyword>
<organism evidence="7 8">
    <name type="scientific">Ponticoccus litoralis</name>
    <dbReference type="NCBI Taxonomy" id="422297"/>
    <lineage>
        <taxon>Bacteria</taxon>
        <taxon>Pseudomonadati</taxon>
        <taxon>Pseudomonadota</taxon>
        <taxon>Alphaproteobacteria</taxon>
        <taxon>Rhodobacterales</taxon>
        <taxon>Roseobacteraceae</taxon>
        <taxon>Ponticoccus</taxon>
    </lineage>
</organism>
<protein>
    <submittedName>
        <fullName evidence="7">Very short patch repair endonuclease</fullName>
    </submittedName>
</protein>
<keyword evidence="8" id="KW-1185">Reference proteome</keyword>
<comment type="similarity">
    <text evidence="6">Belongs to the Vsr family.</text>
</comment>
<dbReference type="NCBIfam" id="TIGR00632">
    <property type="entry name" value="vsr"/>
    <property type="match status" value="1"/>
</dbReference>
<sequence length="161" mass="18162">MDKKTRSLMMAGIRATNTKPEMLVRRALHARGFRFRIHDKRLPGRPDIVLPKWKVAIQVHGCFWHRHSGCSKATNPSTNASFWAEKFRANVERDAAAVERLLEEGWRILVVWECCLDKAGLAKAIDMIEDFIKLGPNHPVHFAEVAKPDVAVVEGSVAQIA</sequence>
<dbReference type="CDD" id="cd00221">
    <property type="entry name" value="Vsr"/>
    <property type="match status" value="1"/>
</dbReference>
<accession>A0AAW9SNM5</accession>
<comment type="caution">
    <text evidence="7">The sequence shown here is derived from an EMBL/GenBank/DDBJ whole genome shotgun (WGS) entry which is preliminary data.</text>
</comment>
<evidence type="ECO:0000256" key="6">
    <source>
        <dbReference type="ARBA" id="ARBA00029466"/>
    </source>
</evidence>
<dbReference type="AlphaFoldDB" id="A0AAW9SNM5"/>
<gene>
    <name evidence="7" type="ORF">ABFB10_04995</name>
</gene>
<keyword evidence="3" id="KW-0227">DNA damage</keyword>
<evidence type="ECO:0000313" key="8">
    <source>
        <dbReference type="Proteomes" id="UP001428774"/>
    </source>
</evidence>
<evidence type="ECO:0000256" key="3">
    <source>
        <dbReference type="ARBA" id="ARBA00022763"/>
    </source>
</evidence>
<evidence type="ECO:0000256" key="2">
    <source>
        <dbReference type="ARBA" id="ARBA00022759"/>
    </source>
</evidence>
<evidence type="ECO:0000256" key="1">
    <source>
        <dbReference type="ARBA" id="ARBA00022722"/>
    </source>
</evidence>
<keyword evidence="5" id="KW-0234">DNA repair</keyword>
<reference evidence="7 8" key="1">
    <citation type="submission" date="2024-05" db="EMBL/GenBank/DDBJ databases">
        <title>Genome sequence of Ponticoccus litoralis KCCM 90028.</title>
        <authorList>
            <person name="Kim J.M."/>
            <person name="Lee J.K."/>
            <person name="Choi B.J."/>
            <person name="Bayburt H."/>
            <person name="Baek J.H."/>
            <person name="Jeon C.O."/>
        </authorList>
    </citation>
    <scope>NUCLEOTIDE SEQUENCE [LARGE SCALE GENOMIC DNA]</scope>
    <source>
        <strain evidence="7 8">KCCM 90028</strain>
    </source>
</reference>
<dbReference type="GO" id="GO:0006298">
    <property type="term" value="P:mismatch repair"/>
    <property type="evidence" value="ECO:0007669"/>
    <property type="project" value="InterPro"/>
</dbReference>
<keyword evidence="1" id="KW-0540">Nuclease</keyword>
<dbReference type="InterPro" id="IPR004603">
    <property type="entry name" value="DNA_mismatch_endonuc_vsr"/>
</dbReference>
<dbReference type="InterPro" id="IPR011335">
    <property type="entry name" value="Restrct_endonuc-II-like"/>
</dbReference>
<evidence type="ECO:0000256" key="5">
    <source>
        <dbReference type="ARBA" id="ARBA00023204"/>
    </source>
</evidence>
<evidence type="ECO:0000256" key="4">
    <source>
        <dbReference type="ARBA" id="ARBA00022801"/>
    </source>
</evidence>
<dbReference type="EMBL" id="JBDNCH010000002">
    <property type="protein sequence ID" value="MEN9060480.1"/>
    <property type="molecule type" value="Genomic_DNA"/>
</dbReference>